<evidence type="ECO:0000313" key="1">
    <source>
        <dbReference type="EMBL" id="MBG9387880.1"/>
    </source>
</evidence>
<accession>A0A931H3F7</accession>
<dbReference type="Proteomes" id="UP000651050">
    <property type="component" value="Unassembled WGS sequence"/>
</dbReference>
<dbReference type="PROSITE" id="PS51257">
    <property type="entry name" value="PROKAR_LIPOPROTEIN"/>
    <property type="match status" value="1"/>
</dbReference>
<sequence>MKLRFKSSQRGISFVGLLFVVGVLACAGVLAAQAFPTVVEYQAAVKAAQKASAGGTVKEVKDIFDKAAQIDDIKSIAGKDLEITKDGDRVVVKFAYNREIHMAGPAYLLLKYAYTSK</sequence>
<evidence type="ECO:0000313" key="2">
    <source>
        <dbReference type="Proteomes" id="UP000651050"/>
    </source>
</evidence>
<gene>
    <name evidence="1" type="ORF">I5803_07605</name>
</gene>
<dbReference type="InterPro" id="IPR032314">
    <property type="entry name" value="DUF4845"/>
</dbReference>
<dbReference type="EMBL" id="JADWYS010000001">
    <property type="protein sequence ID" value="MBG9387880.1"/>
    <property type="molecule type" value="Genomic_DNA"/>
</dbReference>
<organism evidence="1 2">
    <name type="scientific">Caenimonas aquaedulcis</name>
    <dbReference type="NCBI Taxonomy" id="2793270"/>
    <lineage>
        <taxon>Bacteria</taxon>
        <taxon>Pseudomonadati</taxon>
        <taxon>Pseudomonadota</taxon>
        <taxon>Betaproteobacteria</taxon>
        <taxon>Burkholderiales</taxon>
        <taxon>Comamonadaceae</taxon>
        <taxon>Caenimonas</taxon>
    </lineage>
</organism>
<dbReference type="RefSeq" id="WP_196985771.1">
    <property type="nucleotide sequence ID" value="NZ_JADWYS010000001.1"/>
</dbReference>
<comment type="caution">
    <text evidence="1">The sequence shown here is derived from an EMBL/GenBank/DDBJ whole genome shotgun (WGS) entry which is preliminary data.</text>
</comment>
<keyword evidence="2" id="KW-1185">Reference proteome</keyword>
<name>A0A931H3F7_9BURK</name>
<dbReference type="AlphaFoldDB" id="A0A931H3F7"/>
<protein>
    <submittedName>
        <fullName evidence="1">DUF4845 domain-containing protein</fullName>
    </submittedName>
</protein>
<dbReference type="Pfam" id="PF16137">
    <property type="entry name" value="DUF4845"/>
    <property type="match status" value="1"/>
</dbReference>
<proteinExistence type="predicted"/>
<reference evidence="1" key="1">
    <citation type="submission" date="2020-11" db="EMBL/GenBank/DDBJ databases">
        <title>Bacterial whole genome sequence for Caenimonas sp. DR4.4.</title>
        <authorList>
            <person name="Le V."/>
            <person name="Ko S.-R."/>
            <person name="Ahn C.-Y."/>
            <person name="Oh H.-M."/>
        </authorList>
    </citation>
    <scope>NUCLEOTIDE SEQUENCE</scope>
    <source>
        <strain evidence="1">DR4.4</strain>
    </source>
</reference>